<keyword evidence="2 7" id="KW-0812">Transmembrane</keyword>
<keyword evidence="3" id="KW-0256">Endoplasmic reticulum</keyword>
<reference evidence="9" key="1">
    <citation type="submission" date="2022-07" db="EMBL/GenBank/DDBJ databases">
        <title>Evaluation of T. orientalis genome assembly methods using nanopore sequencing and analysis of variation between genomes.</title>
        <authorList>
            <person name="Yam J."/>
            <person name="Micallef M.L."/>
            <person name="Liu M."/>
            <person name="Djordjevic S.P."/>
            <person name="Bogema D.R."/>
            <person name="Jenkins C."/>
        </authorList>
    </citation>
    <scope>NUCLEOTIDE SEQUENCE</scope>
    <source>
        <strain evidence="9">Fish Creek</strain>
    </source>
</reference>
<dbReference type="InterPro" id="IPR001623">
    <property type="entry name" value="DnaJ_domain"/>
</dbReference>
<evidence type="ECO:0000259" key="8">
    <source>
        <dbReference type="PROSITE" id="PS50076"/>
    </source>
</evidence>
<keyword evidence="5 7" id="KW-0472">Membrane</keyword>
<dbReference type="InterPro" id="IPR018253">
    <property type="entry name" value="DnaJ_domain_CS"/>
</dbReference>
<dbReference type="PROSITE" id="PS50076">
    <property type="entry name" value="DNAJ_2"/>
    <property type="match status" value="1"/>
</dbReference>
<dbReference type="InterPro" id="IPR015399">
    <property type="entry name" value="DUF1977_DnaJ-like"/>
</dbReference>
<gene>
    <name evidence="9" type="ORF">MACJ_000924</name>
</gene>
<organism evidence="9 10">
    <name type="scientific">Theileria orientalis</name>
    <dbReference type="NCBI Taxonomy" id="68886"/>
    <lineage>
        <taxon>Eukaryota</taxon>
        <taxon>Sar</taxon>
        <taxon>Alveolata</taxon>
        <taxon>Apicomplexa</taxon>
        <taxon>Aconoidasida</taxon>
        <taxon>Piroplasmida</taxon>
        <taxon>Theileriidae</taxon>
        <taxon>Theileria</taxon>
    </lineage>
</organism>
<feature type="region of interest" description="Disordered" evidence="6">
    <location>
        <begin position="54"/>
        <end position="92"/>
    </location>
</feature>
<comment type="subcellular location">
    <subcellularLocation>
        <location evidence="1">Endoplasmic reticulum membrane</location>
        <topology evidence="1">Single-pass membrane protein</topology>
    </subcellularLocation>
</comment>
<dbReference type="SMART" id="SM00271">
    <property type="entry name" value="DnaJ"/>
    <property type="match status" value="1"/>
</dbReference>
<dbReference type="CDD" id="cd06257">
    <property type="entry name" value="DnaJ"/>
    <property type="match status" value="1"/>
</dbReference>
<dbReference type="PRINTS" id="PR00625">
    <property type="entry name" value="JDOMAIN"/>
</dbReference>
<feature type="transmembrane region" description="Helical" evidence="7">
    <location>
        <begin position="225"/>
        <end position="250"/>
    </location>
</feature>
<dbReference type="PROSITE" id="PS00636">
    <property type="entry name" value="DNAJ_1"/>
    <property type="match status" value="1"/>
</dbReference>
<protein>
    <recommendedName>
        <fullName evidence="8">J domain-containing protein</fullName>
    </recommendedName>
</protein>
<dbReference type="SUPFAM" id="SSF46565">
    <property type="entry name" value="Chaperone J-domain"/>
    <property type="match status" value="1"/>
</dbReference>
<feature type="domain" description="J" evidence="8">
    <location>
        <begin position="105"/>
        <end position="169"/>
    </location>
</feature>
<evidence type="ECO:0000313" key="10">
    <source>
        <dbReference type="Proteomes" id="UP000244803"/>
    </source>
</evidence>
<evidence type="ECO:0000256" key="7">
    <source>
        <dbReference type="SAM" id="Phobius"/>
    </source>
</evidence>
<dbReference type="GO" id="GO:0005789">
    <property type="term" value="C:endoplasmic reticulum membrane"/>
    <property type="evidence" value="ECO:0007669"/>
    <property type="project" value="UniProtKB-SubCell"/>
</dbReference>
<evidence type="ECO:0000256" key="6">
    <source>
        <dbReference type="SAM" id="MobiDB-lite"/>
    </source>
</evidence>
<dbReference type="AlphaFoldDB" id="A0A976M4V0"/>
<proteinExistence type="predicted"/>
<accession>A0A976M4V0</accession>
<evidence type="ECO:0000256" key="2">
    <source>
        <dbReference type="ARBA" id="ARBA00022692"/>
    </source>
</evidence>
<dbReference type="PANTHER" id="PTHR43908:SF3">
    <property type="entry name" value="AT29763P-RELATED"/>
    <property type="match status" value="1"/>
</dbReference>
<dbReference type="OrthoDB" id="552049at2759"/>
<evidence type="ECO:0000256" key="4">
    <source>
        <dbReference type="ARBA" id="ARBA00022989"/>
    </source>
</evidence>
<keyword evidence="4 7" id="KW-1133">Transmembrane helix</keyword>
<dbReference type="GO" id="GO:0071218">
    <property type="term" value="P:cellular response to misfolded protein"/>
    <property type="evidence" value="ECO:0007669"/>
    <property type="project" value="TreeGrafter"/>
</dbReference>
<dbReference type="EMBL" id="CP056065">
    <property type="protein sequence ID" value="UKJ88480.1"/>
    <property type="molecule type" value="Genomic_DNA"/>
</dbReference>
<evidence type="ECO:0000256" key="3">
    <source>
        <dbReference type="ARBA" id="ARBA00022824"/>
    </source>
</evidence>
<dbReference type="InterPro" id="IPR051100">
    <property type="entry name" value="DnaJ_subfamily_B/C"/>
</dbReference>
<dbReference type="Pfam" id="PF09320">
    <property type="entry name" value="DUF1977"/>
    <property type="match status" value="1"/>
</dbReference>
<dbReference type="Pfam" id="PF00226">
    <property type="entry name" value="DnaJ"/>
    <property type="match status" value="1"/>
</dbReference>
<dbReference type="InterPro" id="IPR036869">
    <property type="entry name" value="J_dom_sf"/>
</dbReference>
<sequence length="358" mass="41908">MDANKDESDKCFKMAKMAMSREDYQKALKLATKANNMYPCEEYRAFMEKCSAKLSQSNSERTRDRPTSSPSSSRNRRETTSEDTSSRNATAEQENLCRKIVNSKDYYETLQVSKNCSVEEIKKSYKKLALKLHPDKNPSPLASEAFKKVSTAFQCLTNPKAREEYDQYGERPPTMHHRRYQQDFVTPEQLFEAFFGMNTRSPVFTFTTSRRDQQGNRGRPSLYQFVPLIILIVVIVVTNLLSATSPVYDYEKSSKYDKKMMTYANGVVYYVQGRNFEYNYPSRSIQRIKLEYEIDYNFFQHDCDTKKRENQRKIVSYLSSLKNPPPELYETPKSCEKLNGLRNAYTKLMQAKDVRYYL</sequence>
<dbReference type="PANTHER" id="PTHR43908">
    <property type="entry name" value="AT29763P-RELATED"/>
    <property type="match status" value="1"/>
</dbReference>
<name>A0A976M4V0_THEOR</name>
<evidence type="ECO:0000256" key="1">
    <source>
        <dbReference type="ARBA" id="ARBA00004389"/>
    </source>
</evidence>
<evidence type="ECO:0000313" key="9">
    <source>
        <dbReference type="EMBL" id="UKJ88480.1"/>
    </source>
</evidence>
<dbReference type="GO" id="GO:0030544">
    <property type="term" value="F:Hsp70 protein binding"/>
    <property type="evidence" value="ECO:0007669"/>
    <property type="project" value="TreeGrafter"/>
</dbReference>
<dbReference type="Proteomes" id="UP000244803">
    <property type="component" value="Chromosome 1"/>
</dbReference>
<dbReference type="Gene3D" id="1.10.287.110">
    <property type="entry name" value="DnaJ domain"/>
    <property type="match status" value="1"/>
</dbReference>
<evidence type="ECO:0000256" key="5">
    <source>
        <dbReference type="ARBA" id="ARBA00023136"/>
    </source>
</evidence>